<evidence type="ECO:0000256" key="6">
    <source>
        <dbReference type="RuleBase" id="RU363041"/>
    </source>
</evidence>
<sequence>MFAGLSGLDAAVYAFIGLIGSFCSGMLGVGGAIVTYPLLYFVPPIAGAYAMSPIEISSATMLQVFASTGIGMVMYRKSPWLSRYVILVIGGGMLGGSLLGSLLSGYLPGSVIHITYGLMALMAVFLLFRREKGELHEELPTVIQLHLPLAISLSAAVGTLSGIVGAGGSFLLIPVMIRFLKLPIRTAIASSLTIVFLSSIGGVIGKLSVGHIRYDLTLLLVLVSLLGSMIGAKVGQRMNTQLLRVALAVIILIAAANIWGEMVWNLYATI</sequence>
<feature type="transmembrane region" description="Helical" evidence="6">
    <location>
        <begin position="149"/>
        <end position="177"/>
    </location>
</feature>
<keyword evidence="3 6" id="KW-0812">Transmembrane</keyword>
<comment type="caution">
    <text evidence="7">The sequence shown here is derived from an EMBL/GenBank/DDBJ whole genome shotgun (WGS) entry which is preliminary data.</text>
</comment>
<feature type="transmembrane region" description="Helical" evidence="6">
    <location>
        <begin position="216"/>
        <end position="235"/>
    </location>
</feature>
<feature type="transmembrane region" description="Helical" evidence="6">
    <location>
        <begin position="56"/>
        <end position="75"/>
    </location>
</feature>
<dbReference type="InterPro" id="IPR051598">
    <property type="entry name" value="TSUP/Inactive_protease-like"/>
</dbReference>
<evidence type="ECO:0000256" key="2">
    <source>
        <dbReference type="ARBA" id="ARBA00009142"/>
    </source>
</evidence>
<dbReference type="Proteomes" id="UP001208017">
    <property type="component" value="Unassembled WGS sequence"/>
</dbReference>
<dbReference type="Pfam" id="PF01925">
    <property type="entry name" value="TauE"/>
    <property type="match status" value="1"/>
</dbReference>
<organism evidence="7 8">
    <name type="scientific">Tumebacillus lacus</name>
    <dbReference type="NCBI Taxonomy" id="2995335"/>
    <lineage>
        <taxon>Bacteria</taxon>
        <taxon>Bacillati</taxon>
        <taxon>Bacillota</taxon>
        <taxon>Bacilli</taxon>
        <taxon>Bacillales</taxon>
        <taxon>Alicyclobacillaceae</taxon>
        <taxon>Tumebacillus</taxon>
    </lineage>
</organism>
<keyword evidence="8" id="KW-1185">Reference proteome</keyword>
<feature type="transmembrane region" description="Helical" evidence="6">
    <location>
        <begin position="84"/>
        <end position="104"/>
    </location>
</feature>
<evidence type="ECO:0000313" key="8">
    <source>
        <dbReference type="Proteomes" id="UP001208017"/>
    </source>
</evidence>
<dbReference type="RefSeq" id="WP_267150365.1">
    <property type="nucleotide sequence ID" value="NZ_JAPMLT010000001.1"/>
</dbReference>
<gene>
    <name evidence="7" type="ORF">OS242_04120</name>
</gene>
<feature type="transmembrane region" description="Helical" evidence="6">
    <location>
        <begin position="241"/>
        <end position="260"/>
    </location>
</feature>
<dbReference type="EMBL" id="JAPMLT010000001">
    <property type="protein sequence ID" value="MCX7569145.1"/>
    <property type="molecule type" value="Genomic_DNA"/>
</dbReference>
<keyword evidence="5 6" id="KW-0472">Membrane</keyword>
<evidence type="ECO:0000256" key="3">
    <source>
        <dbReference type="ARBA" id="ARBA00022692"/>
    </source>
</evidence>
<evidence type="ECO:0000256" key="1">
    <source>
        <dbReference type="ARBA" id="ARBA00004141"/>
    </source>
</evidence>
<feature type="transmembrane region" description="Helical" evidence="6">
    <location>
        <begin position="183"/>
        <end position="204"/>
    </location>
</feature>
<keyword evidence="6" id="KW-1003">Cell membrane</keyword>
<feature type="transmembrane region" description="Helical" evidence="6">
    <location>
        <begin position="110"/>
        <end position="128"/>
    </location>
</feature>
<reference evidence="7 8" key="1">
    <citation type="submission" date="2022-11" db="EMBL/GenBank/DDBJ databases">
        <title>Study of microbial diversity in lake waters.</title>
        <authorList>
            <person name="Zhang J."/>
        </authorList>
    </citation>
    <scope>NUCLEOTIDE SEQUENCE [LARGE SCALE GENOMIC DNA]</scope>
    <source>
        <strain evidence="7 8">DT12</strain>
    </source>
</reference>
<comment type="similarity">
    <text evidence="2 6">Belongs to the 4-toluene sulfonate uptake permease (TSUP) (TC 2.A.102) family.</text>
</comment>
<dbReference type="PANTHER" id="PTHR43701">
    <property type="entry name" value="MEMBRANE TRANSPORTER PROTEIN MJ0441-RELATED"/>
    <property type="match status" value="1"/>
</dbReference>
<accession>A0ABT3WWV0</accession>
<evidence type="ECO:0000256" key="5">
    <source>
        <dbReference type="ARBA" id="ARBA00023136"/>
    </source>
</evidence>
<name>A0ABT3WWV0_9BACL</name>
<dbReference type="PANTHER" id="PTHR43701:SF13">
    <property type="entry name" value="MEMBRANE TRANSPORTER PROTEIN YRKJ-RELATED"/>
    <property type="match status" value="1"/>
</dbReference>
<feature type="transmembrane region" description="Helical" evidence="6">
    <location>
        <begin position="12"/>
        <end position="36"/>
    </location>
</feature>
<proteinExistence type="inferred from homology"/>
<keyword evidence="4 6" id="KW-1133">Transmembrane helix</keyword>
<protein>
    <recommendedName>
        <fullName evidence="6">Probable membrane transporter protein</fullName>
    </recommendedName>
</protein>
<dbReference type="InterPro" id="IPR002781">
    <property type="entry name" value="TM_pro_TauE-like"/>
</dbReference>
<evidence type="ECO:0000313" key="7">
    <source>
        <dbReference type="EMBL" id="MCX7569145.1"/>
    </source>
</evidence>
<comment type="subcellular location">
    <subcellularLocation>
        <location evidence="6">Cell membrane</location>
        <topology evidence="6">Multi-pass membrane protein</topology>
    </subcellularLocation>
    <subcellularLocation>
        <location evidence="1">Membrane</location>
        <topology evidence="1">Multi-pass membrane protein</topology>
    </subcellularLocation>
</comment>
<evidence type="ECO:0000256" key="4">
    <source>
        <dbReference type="ARBA" id="ARBA00022989"/>
    </source>
</evidence>